<reference evidence="2" key="1">
    <citation type="journal article" date="2014" name="Front. Microbiol.">
        <title>High frequency of phylogenetically diverse reductive dehalogenase-homologous genes in deep subseafloor sedimentary metagenomes.</title>
        <authorList>
            <person name="Kawai M."/>
            <person name="Futagami T."/>
            <person name="Toyoda A."/>
            <person name="Takaki Y."/>
            <person name="Nishi S."/>
            <person name="Hori S."/>
            <person name="Arai W."/>
            <person name="Tsubouchi T."/>
            <person name="Morono Y."/>
            <person name="Uchiyama I."/>
            <person name="Ito T."/>
            <person name="Fujiyama A."/>
            <person name="Inagaki F."/>
            <person name="Takami H."/>
        </authorList>
    </citation>
    <scope>NUCLEOTIDE SEQUENCE</scope>
    <source>
        <strain evidence="2">Expedition CK06-06</strain>
    </source>
</reference>
<feature type="transmembrane region" description="Helical" evidence="1">
    <location>
        <begin position="62"/>
        <end position="83"/>
    </location>
</feature>
<sequence length="209" mass="24326">MRLEKLFRKLYQRKPKDKAKEKEKIFRVKKLESPQTTFRTPRQIKSRRKITLKKLLPFKKKIIFLILILAGVVFGLVVLFSFLKIYSFSAQKIELTIEAQREISAGEEIIYWLRWQNLNRIKLEKATLIFQPPEGFVSQEEIFTFSLGEIPAQSEGGKKILGRIYGKKNEEKKALAKLTFHPQNLSASFEKKAESLTVITSIPILLDLD</sequence>
<accession>X0Z9G8</accession>
<feature type="non-terminal residue" evidence="2">
    <location>
        <position position="209"/>
    </location>
</feature>
<organism evidence="2">
    <name type="scientific">marine sediment metagenome</name>
    <dbReference type="NCBI Taxonomy" id="412755"/>
    <lineage>
        <taxon>unclassified sequences</taxon>
        <taxon>metagenomes</taxon>
        <taxon>ecological metagenomes</taxon>
    </lineage>
</organism>
<gene>
    <name evidence="2" type="ORF">S01H1_76587</name>
</gene>
<dbReference type="AlphaFoldDB" id="X0Z9G8"/>
<protein>
    <recommendedName>
        <fullName evidence="3">DUF11 domain-containing protein</fullName>
    </recommendedName>
</protein>
<evidence type="ECO:0008006" key="3">
    <source>
        <dbReference type="Google" id="ProtNLM"/>
    </source>
</evidence>
<proteinExistence type="predicted"/>
<keyword evidence="1" id="KW-0812">Transmembrane</keyword>
<keyword evidence="1" id="KW-0472">Membrane</keyword>
<dbReference type="EMBL" id="BARS01051409">
    <property type="protein sequence ID" value="GAG45116.1"/>
    <property type="molecule type" value="Genomic_DNA"/>
</dbReference>
<evidence type="ECO:0000313" key="2">
    <source>
        <dbReference type="EMBL" id="GAG45116.1"/>
    </source>
</evidence>
<keyword evidence="1" id="KW-1133">Transmembrane helix</keyword>
<name>X0Z9G8_9ZZZZ</name>
<evidence type="ECO:0000256" key="1">
    <source>
        <dbReference type="SAM" id="Phobius"/>
    </source>
</evidence>
<comment type="caution">
    <text evidence="2">The sequence shown here is derived from an EMBL/GenBank/DDBJ whole genome shotgun (WGS) entry which is preliminary data.</text>
</comment>